<evidence type="ECO:0000256" key="1">
    <source>
        <dbReference type="SAM" id="Phobius"/>
    </source>
</evidence>
<proteinExistence type="predicted"/>
<reference evidence="2 3" key="1">
    <citation type="submission" date="2021-06" db="EMBL/GenBank/DDBJ databases">
        <authorList>
            <person name="Palmer J.M."/>
        </authorList>
    </citation>
    <scope>NUCLEOTIDE SEQUENCE [LARGE SCALE GENOMIC DNA]</scope>
    <source>
        <strain evidence="3">if_2019</strain>
        <tissue evidence="2">Muscle</tissue>
    </source>
</reference>
<gene>
    <name evidence="2" type="ORF">ILYODFUR_008481</name>
</gene>
<accession>A0ABV0V4B0</accession>
<keyword evidence="1" id="KW-0812">Transmembrane</keyword>
<evidence type="ECO:0000313" key="3">
    <source>
        <dbReference type="Proteomes" id="UP001482620"/>
    </source>
</evidence>
<organism evidence="2 3">
    <name type="scientific">Ilyodon furcidens</name>
    <name type="common">goldbreast splitfin</name>
    <dbReference type="NCBI Taxonomy" id="33524"/>
    <lineage>
        <taxon>Eukaryota</taxon>
        <taxon>Metazoa</taxon>
        <taxon>Chordata</taxon>
        <taxon>Craniata</taxon>
        <taxon>Vertebrata</taxon>
        <taxon>Euteleostomi</taxon>
        <taxon>Actinopterygii</taxon>
        <taxon>Neopterygii</taxon>
        <taxon>Teleostei</taxon>
        <taxon>Neoteleostei</taxon>
        <taxon>Acanthomorphata</taxon>
        <taxon>Ovalentaria</taxon>
        <taxon>Atherinomorphae</taxon>
        <taxon>Cyprinodontiformes</taxon>
        <taxon>Goodeidae</taxon>
        <taxon>Ilyodon</taxon>
    </lineage>
</organism>
<dbReference type="Proteomes" id="UP001482620">
    <property type="component" value="Unassembled WGS sequence"/>
</dbReference>
<protein>
    <submittedName>
        <fullName evidence="2">Uncharacterized protein</fullName>
    </submittedName>
</protein>
<dbReference type="EMBL" id="JAHRIQ010093255">
    <property type="protein sequence ID" value="MEQ2251203.1"/>
    <property type="molecule type" value="Genomic_DNA"/>
</dbReference>
<feature type="transmembrane region" description="Helical" evidence="1">
    <location>
        <begin position="20"/>
        <end position="47"/>
    </location>
</feature>
<evidence type="ECO:0000313" key="2">
    <source>
        <dbReference type="EMBL" id="MEQ2251203.1"/>
    </source>
</evidence>
<sequence>MFLYYLIYSSDKPFLWVVRWLASASVHCKTSFVFMSVCVVFVSLCFVELVDTKIVLTAAILFYRLSPLPLTEWEPLTKLIMVLYPAGRNLCRGDCLSCVTHHDFKLNLIGPKQQLSFSTNSISVSVFLLFCPPFTTLSSVVVFAHILRPKQFLYLLEM</sequence>
<name>A0ABV0V4B0_9TELE</name>
<keyword evidence="1" id="KW-0472">Membrane</keyword>
<feature type="transmembrane region" description="Helical" evidence="1">
    <location>
        <begin position="122"/>
        <end position="147"/>
    </location>
</feature>
<comment type="caution">
    <text evidence="2">The sequence shown here is derived from an EMBL/GenBank/DDBJ whole genome shotgun (WGS) entry which is preliminary data.</text>
</comment>
<keyword evidence="1" id="KW-1133">Transmembrane helix</keyword>
<keyword evidence="3" id="KW-1185">Reference proteome</keyword>